<dbReference type="SUPFAM" id="SSF55961">
    <property type="entry name" value="Bet v1-like"/>
    <property type="match status" value="1"/>
</dbReference>
<keyword evidence="2" id="KW-0001">2Fe-2S</keyword>
<evidence type="ECO:0000256" key="3">
    <source>
        <dbReference type="ARBA" id="ARBA00022723"/>
    </source>
</evidence>
<dbReference type="InterPro" id="IPR017941">
    <property type="entry name" value="Rieske_2Fe-2S"/>
</dbReference>
<dbReference type="PRINTS" id="PR00090">
    <property type="entry name" value="RNGDIOXGNASE"/>
</dbReference>
<reference evidence="8" key="1">
    <citation type="submission" date="2021-04" db="EMBL/GenBank/DDBJ databases">
        <authorList>
            <person name="Zhang D.-C."/>
        </authorList>
    </citation>
    <scope>NUCLEOTIDE SEQUENCE</scope>
    <source>
        <strain evidence="8">CGMCC 1.15697</strain>
    </source>
</reference>
<dbReference type="InterPro" id="IPR036922">
    <property type="entry name" value="Rieske_2Fe-2S_sf"/>
</dbReference>
<dbReference type="EMBL" id="JAGMWN010000004">
    <property type="protein sequence ID" value="MBP5857507.1"/>
    <property type="molecule type" value="Genomic_DNA"/>
</dbReference>
<organism evidence="8 9">
    <name type="scientific">Marivibrio halodurans</name>
    <dbReference type="NCBI Taxonomy" id="2039722"/>
    <lineage>
        <taxon>Bacteria</taxon>
        <taxon>Pseudomonadati</taxon>
        <taxon>Pseudomonadota</taxon>
        <taxon>Alphaproteobacteria</taxon>
        <taxon>Rhodospirillales</taxon>
        <taxon>Rhodospirillaceae</taxon>
        <taxon>Marivibrio</taxon>
    </lineage>
</organism>
<evidence type="ECO:0000256" key="6">
    <source>
        <dbReference type="ARBA" id="ARBA00023014"/>
    </source>
</evidence>
<dbReference type="Gene3D" id="2.102.10.10">
    <property type="entry name" value="Rieske [2Fe-2S] iron-sulphur domain"/>
    <property type="match status" value="1"/>
</dbReference>
<evidence type="ECO:0000256" key="2">
    <source>
        <dbReference type="ARBA" id="ARBA00022714"/>
    </source>
</evidence>
<dbReference type="AlphaFoldDB" id="A0A8J7RZE3"/>
<evidence type="ECO:0000313" key="8">
    <source>
        <dbReference type="EMBL" id="MBP5857507.1"/>
    </source>
</evidence>
<dbReference type="InterPro" id="IPR001663">
    <property type="entry name" value="Rng_hydr_dOase-A"/>
</dbReference>
<keyword evidence="6" id="KW-0411">Iron-sulfur</keyword>
<dbReference type="Proteomes" id="UP000672602">
    <property type="component" value="Unassembled WGS sequence"/>
</dbReference>
<comment type="caution">
    <text evidence="8">The sequence shown here is derived from an EMBL/GenBank/DDBJ whole genome shotgun (WGS) entry which is preliminary data.</text>
</comment>
<name>A0A8J7RZE3_9PROT</name>
<dbReference type="Pfam" id="PF00848">
    <property type="entry name" value="Ring_hydroxyl_A"/>
    <property type="match status" value="1"/>
</dbReference>
<dbReference type="CDD" id="cd00680">
    <property type="entry name" value="RHO_alpha_C"/>
    <property type="match status" value="1"/>
</dbReference>
<keyword evidence="8" id="KW-0223">Dioxygenase</keyword>
<accession>A0A8J7RZE3</accession>
<evidence type="ECO:0000256" key="1">
    <source>
        <dbReference type="ARBA" id="ARBA00001962"/>
    </source>
</evidence>
<dbReference type="InterPro" id="IPR015879">
    <property type="entry name" value="Ring_hydroxy_dOase_asu_C_dom"/>
</dbReference>
<sequence>MSNSFDPKAALAEVRAGRAAPAALYTAPEVFARERDHILLKDWFFLCREDMLAAPGDFRTFETPGGSVVLVRGADGVLRGFANHCRHRGAQLLEGEGNCGSRIVCPYHAWTYKADGALAGAPGMADVAGFERSDHGLTPLTTENWAGFVFATFNAAPRPLSVQLGDAPARFASHKPDRLRATWRKVMEPRCNWKLLLENAMETYHTGVVHRKTIGAQTQRAIPTVGDWLCMQVLSDRSIGSLPGDEPPFPSIPDLDESARQGAYFSVFLPAVQFVWAQDCMWWLNVTPLAVDRSRLEIGGCFPVDVLDDPDFEEKAKVYYARWEAVAWEDVGILERQQQAMTSVLYRPGPLSPRDDMVQALSAWALSRLACR</sequence>
<dbReference type="Gene3D" id="3.90.380.10">
    <property type="entry name" value="Naphthalene 1,2-dioxygenase Alpha Subunit, Chain A, domain 1"/>
    <property type="match status" value="2"/>
</dbReference>
<proteinExistence type="predicted"/>
<dbReference type="Pfam" id="PF00355">
    <property type="entry name" value="Rieske"/>
    <property type="match status" value="1"/>
</dbReference>
<dbReference type="PROSITE" id="PS51296">
    <property type="entry name" value="RIESKE"/>
    <property type="match status" value="1"/>
</dbReference>
<protein>
    <submittedName>
        <fullName evidence="8">Aromatic ring-hydroxylating dioxygenase subunit alpha</fullName>
    </submittedName>
</protein>
<keyword evidence="4" id="KW-0560">Oxidoreductase</keyword>
<dbReference type="PANTHER" id="PTHR43756:SF5">
    <property type="entry name" value="CHOLINE MONOOXYGENASE, CHLOROPLASTIC"/>
    <property type="match status" value="1"/>
</dbReference>
<dbReference type="GO" id="GO:0005506">
    <property type="term" value="F:iron ion binding"/>
    <property type="evidence" value="ECO:0007669"/>
    <property type="project" value="InterPro"/>
</dbReference>
<dbReference type="PANTHER" id="PTHR43756">
    <property type="entry name" value="CHOLINE MONOOXYGENASE, CHLOROPLASTIC"/>
    <property type="match status" value="1"/>
</dbReference>
<dbReference type="SUPFAM" id="SSF50022">
    <property type="entry name" value="ISP domain"/>
    <property type="match status" value="1"/>
</dbReference>
<evidence type="ECO:0000256" key="5">
    <source>
        <dbReference type="ARBA" id="ARBA00023004"/>
    </source>
</evidence>
<keyword evidence="5" id="KW-0408">Iron</keyword>
<keyword evidence="3" id="KW-0479">Metal-binding</keyword>
<evidence type="ECO:0000259" key="7">
    <source>
        <dbReference type="PROSITE" id="PS51296"/>
    </source>
</evidence>
<comment type="cofactor">
    <cofactor evidence="1">
        <name>Fe cation</name>
        <dbReference type="ChEBI" id="CHEBI:24875"/>
    </cofactor>
</comment>
<evidence type="ECO:0000256" key="4">
    <source>
        <dbReference type="ARBA" id="ARBA00023002"/>
    </source>
</evidence>
<dbReference type="CDD" id="cd03469">
    <property type="entry name" value="Rieske_RO_Alpha_N"/>
    <property type="match status" value="1"/>
</dbReference>
<dbReference type="RefSeq" id="WP_210682089.1">
    <property type="nucleotide sequence ID" value="NZ_JAGMWN010000004.1"/>
</dbReference>
<feature type="domain" description="Rieske" evidence="7">
    <location>
        <begin position="43"/>
        <end position="151"/>
    </location>
</feature>
<dbReference type="GO" id="GO:0051213">
    <property type="term" value="F:dioxygenase activity"/>
    <property type="evidence" value="ECO:0007669"/>
    <property type="project" value="UniProtKB-KW"/>
</dbReference>
<evidence type="ECO:0000313" key="9">
    <source>
        <dbReference type="Proteomes" id="UP000672602"/>
    </source>
</evidence>
<dbReference type="GO" id="GO:0051537">
    <property type="term" value="F:2 iron, 2 sulfur cluster binding"/>
    <property type="evidence" value="ECO:0007669"/>
    <property type="project" value="UniProtKB-KW"/>
</dbReference>
<gene>
    <name evidence="8" type="ORF">KAJ83_10845</name>
</gene>
<keyword evidence="9" id="KW-1185">Reference proteome</keyword>